<sequence length="592" mass="64482">MKNSKYFLVTLSTAILSFVLLFIPVSLLTAQTAQIEQAQWSAVMAGETLCDPVLHGEYIYTLSSDQALNCIDYTGSFVWRRNIERTIKPFLTVSHSGILIIADASRMLQAVSGQGIYLWSVQLPEPAIYAPYSTTDGRICVLTRSNLYCFSVKGKLKWQVKLSSPPARQLCETGAASLLLILTNKDFLTISLTGQVLNTKTLKKDIAVLSAAPGGYVMSTGDGILAYYRSETVSTGNRKTTAEAVAQHTTNAGQNEKTVGQEKVGAATDNGFAVWQAQEPVPLFIQNSGDELVCIYADGTVSGRDIASNKINWMAKLSSRIALPVYYSKTDGEYYIACKSIAAIISGTGTVKREQKIVASAFLPVITSSGILIAVDDWVINSWRLDTKIMQSNPQPEAPPQYHILKTQEKTQVLPFFVPYGDTGSLLSSIDEAITKGTLGTNEAAYALTLQTILTNNQKAAYFPYNFTIYERARAAELLGLLESLEYRTILLDEASKTSDPTLAVAIIRALGFIAADPDTSSIESIQLLLQRCGVRVYEPAYAACDALTEIAKYGDKQTAGSAVKALFTIAASAFPENIKQYARQKIKTIVE</sequence>
<dbReference type="RefSeq" id="WP_162661930.1">
    <property type="nucleotide sequence ID" value="NZ_CP048020.1"/>
</dbReference>
<evidence type="ECO:0000313" key="3">
    <source>
        <dbReference type="Proteomes" id="UP000464374"/>
    </source>
</evidence>
<dbReference type="Proteomes" id="UP000464374">
    <property type="component" value="Chromosome"/>
</dbReference>
<protein>
    <submittedName>
        <fullName evidence="2">PQQ-binding-like beta-propeller repeat protein</fullName>
    </submittedName>
</protein>
<organism evidence="2 3">
    <name type="scientific">Treponema vincentii</name>
    <dbReference type="NCBI Taxonomy" id="69710"/>
    <lineage>
        <taxon>Bacteria</taxon>
        <taxon>Pseudomonadati</taxon>
        <taxon>Spirochaetota</taxon>
        <taxon>Spirochaetia</taxon>
        <taxon>Spirochaetales</taxon>
        <taxon>Treponemataceae</taxon>
        <taxon>Treponema</taxon>
    </lineage>
</organism>
<dbReference type="AlphaFoldDB" id="A0A6P1XX79"/>
<evidence type="ECO:0000313" key="2">
    <source>
        <dbReference type="EMBL" id="QHX42116.1"/>
    </source>
</evidence>
<dbReference type="EMBL" id="CP048020">
    <property type="protein sequence ID" value="QHX42116.1"/>
    <property type="molecule type" value="Genomic_DNA"/>
</dbReference>
<gene>
    <name evidence="2" type="ORF">GWP43_00080</name>
</gene>
<dbReference type="InterPro" id="IPR015943">
    <property type="entry name" value="WD40/YVTN_repeat-like_dom_sf"/>
</dbReference>
<dbReference type="Pfam" id="PF13360">
    <property type="entry name" value="PQQ_2"/>
    <property type="match status" value="1"/>
</dbReference>
<dbReference type="Gene3D" id="2.130.10.10">
    <property type="entry name" value="YVTN repeat-like/Quinoprotein amine dehydrogenase"/>
    <property type="match status" value="1"/>
</dbReference>
<dbReference type="SUPFAM" id="SSF50998">
    <property type="entry name" value="Quinoprotein alcohol dehydrogenase-like"/>
    <property type="match status" value="1"/>
</dbReference>
<evidence type="ECO:0000259" key="1">
    <source>
        <dbReference type="Pfam" id="PF13360"/>
    </source>
</evidence>
<accession>A0A6P1XX79</accession>
<dbReference type="InterPro" id="IPR011047">
    <property type="entry name" value="Quinoprotein_ADH-like_sf"/>
</dbReference>
<name>A0A6P1XX79_9SPIR</name>
<feature type="domain" description="Pyrrolo-quinoline quinone repeat" evidence="1">
    <location>
        <begin position="39"/>
        <end position="233"/>
    </location>
</feature>
<dbReference type="KEGG" id="trz:GWP43_00080"/>
<proteinExistence type="predicted"/>
<dbReference type="InterPro" id="IPR002372">
    <property type="entry name" value="PQQ_rpt_dom"/>
</dbReference>
<reference evidence="2 3" key="1">
    <citation type="submission" date="2020-01" db="EMBL/GenBank/DDBJ databases">
        <title>Complete genome sequence of a human oral phylogroup 1 Treponema sp. strain ATCC 700766, originally isolated from periodontitis dental plaque.</title>
        <authorList>
            <person name="Chan Y."/>
            <person name="Huo Y.-B."/>
            <person name="Yu X.-L."/>
            <person name="Zeng H."/>
            <person name="Leung W.-K."/>
            <person name="Watt R.M."/>
        </authorList>
    </citation>
    <scope>NUCLEOTIDE SEQUENCE [LARGE SCALE GENOMIC DNA]</scope>
    <source>
        <strain evidence="2 3">OMZ 804</strain>
    </source>
</reference>